<dbReference type="InterPro" id="IPR010982">
    <property type="entry name" value="Lambda_DNA-bd_dom_sf"/>
</dbReference>
<dbReference type="OrthoDB" id="461984at2"/>
<name>A0A2T4ZHU9_9HYPH</name>
<dbReference type="Gene3D" id="1.10.260.40">
    <property type="entry name" value="lambda repressor-like DNA-binding domains"/>
    <property type="match status" value="1"/>
</dbReference>
<protein>
    <submittedName>
        <fullName evidence="5">Putative transcriptional regulator</fullName>
    </submittedName>
</protein>
<keyword evidence="2" id="KW-0238">DNA-binding</keyword>
<dbReference type="AlphaFoldDB" id="A0A2T4ZHU9"/>
<gene>
    <name evidence="5" type="ORF">C8P69_101231</name>
</gene>
<keyword evidence="1" id="KW-0805">Transcription regulation</keyword>
<evidence type="ECO:0000313" key="6">
    <source>
        <dbReference type="Proteomes" id="UP000241808"/>
    </source>
</evidence>
<evidence type="ECO:0000259" key="4">
    <source>
        <dbReference type="PROSITE" id="PS50943"/>
    </source>
</evidence>
<evidence type="ECO:0000313" key="5">
    <source>
        <dbReference type="EMBL" id="PTM61561.1"/>
    </source>
</evidence>
<sequence length="114" mass="12473">MAIVRRSLEEIRASRPKIDRGRLRLASTEARVAATIASDPDMAPDIGGLELPPEPRALRVAARMTQDEFAALLGIPVATLRNWEQARNRPDPAAAALFRLMAKDLRHALRALGA</sequence>
<organism evidence="5 6">
    <name type="scientific">Phreatobacter oligotrophus</name>
    <dbReference type="NCBI Taxonomy" id="1122261"/>
    <lineage>
        <taxon>Bacteria</taxon>
        <taxon>Pseudomonadati</taxon>
        <taxon>Pseudomonadota</taxon>
        <taxon>Alphaproteobacteria</taxon>
        <taxon>Hyphomicrobiales</taxon>
        <taxon>Phreatobacteraceae</taxon>
        <taxon>Phreatobacter</taxon>
    </lineage>
</organism>
<keyword evidence="6" id="KW-1185">Reference proteome</keyword>
<dbReference type="GO" id="GO:0003677">
    <property type="term" value="F:DNA binding"/>
    <property type="evidence" value="ECO:0007669"/>
    <property type="project" value="UniProtKB-KW"/>
</dbReference>
<dbReference type="SUPFAM" id="SSF47413">
    <property type="entry name" value="lambda repressor-like DNA-binding domains"/>
    <property type="match status" value="1"/>
</dbReference>
<evidence type="ECO:0000256" key="2">
    <source>
        <dbReference type="ARBA" id="ARBA00023125"/>
    </source>
</evidence>
<dbReference type="PANTHER" id="PTHR36511:SF4">
    <property type="entry name" value="ANTITOXIN MQSA"/>
    <property type="match status" value="1"/>
</dbReference>
<dbReference type="CDD" id="cd00093">
    <property type="entry name" value="HTH_XRE"/>
    <property type="match status" value="1"/>
</dbReference>
<dbReference type="EMBL" id="PZZL01000001">
    <property type="protein sequence ID" value="PTM61561.1"/>
    <property type="molecule type" value="Genomic_DNA"/>
</dbReference>
<dbReference type="PROSITE" id="PS50943">
    <property type="entry name" value="HTH_CROC1"/>
    <property type="match status" value="1"/>
</dbReference>
<dbReference type="Proteomes" id="UP000241808">
    <property type="component" value="Unassembled WGS sequence"/>
</dbReference>
<dbReference type="RefSeq" id="WP_108174024.1">
    <property type="nucleotide sequence ID" value="NZ_JAIESU010000006.1"/>
</dbReference>
<comment type="caution">
    <text evidence="5">The sequence shown here is derived from an EMBL/GenBank/DDBJ whole genome shotgun (WGS) entry which is preliminary data.</text>
</comment>
<keyword evidence="3" id="KW-0804">Transcription</keyword>
<dbReference type="Pfam" id="PF01381">
    <property type="entry name" value="HTH_3"/>
    <property type="match status" value="1"/>
</dbReference>
<feature type="domain" description="HTH cro/C1-type" evidence="4">
    <location>
        <begin position="56"/>
        <end position="91"/>
    </location>
</feature>
<dbReference type="InterPro" id="IPR001387">
    <property type="entry name" value="Cro/C1-type_HTH"/>
</dbReference>
<proteinExistence type="predicted"/>
<evidence type="ECO:0000256" key="1">
    <source>
        <dbReference type="ARBA" id="ARBA00023015"/>
    </source>
</evidence>
<evidence type="ECO:0000256" key="3">
    <source>
        <dbReference type="ARBA" id="ARBA00023163"/>
    </source>
</evidence>
<reference evidence="5 6" key="1">
    <citation type="submission" date="2018-04" db="EMBL/GenBank/DDBJ databases">
        <title>Genomic Encyclopedia of Archaeal and Bacterial Type Strains, Phase II (KMG-II): from individual species to whole genera.</title>
        <authorList>
            <person name="Goeker M."/>
        </authorList>
    </citation>
    <scope>NUCLEOTIDE SEQUENCE [LARGE SCALE GENOMIC DNA]</scope>
    <source>
        <strain evidence="5 6">DSM 25521</strain>
    </source>
</reference>
<dbReference type="InterPro" id="IPR052359">
    <property type="entry name" value="HTH-type_reg/antitoxin"/>
</dbReference>
<dbReference type="PANTHER" id="PTHR36511">
    <property type="entry name" value="MERR FAMILY BACTERIAL REGULATORY PROTEIN"/>
    <property type="match status" value="1"/>
</dbReference>
<accession>A0A2T4ZHU9</accession>